<accession>A0ABU9AZ90</accession>
<evidence type="ECO:0000313" key="3">
    <source>
        <dbReference type="EMBL" id="MEK7952322.1"/>
    </source>
</evidence>
<comment type="caution">
    <text evidence="3">The sequence shown here is derived from an EMBL/GenBank/DDBJ whole genome shotgun (WGS) entry which is preliminary data.</text>
</comment>
<dbReference type="SUPFAM" id="SSF48239">
    <property type="entry name" value="Terpenoid cyclases/Protein prenyltransferases"/>
    <property type="match status" value="1"/>
</dbReference>
<gene>
    <name evidence="3" type="ORF">WKV53_17560</name>
</gene>
<reference evidence="3 4" key="1">
    <citation type="submission" date="2024-04" db="EMBL/GenBank/DDBJ databases">
        <title>Luteolibacter sp. isolated from soil.</title>
        <authorList>
            <person name="An J."/>
        </authorList>
    </citation>
    <scope>NUCLEOTIDE SEQUENCE [LARGE SCALE GENOMIC DNA]</scope>
    <source>
        <strain evidence="3 4">Y139</strain>
    </source>
</reference>
<dbReference type="InterPro" id="IPR008930">
    <property type="entry name" value="Terpenoid_cyclase/PrenylTrfase"/>
</dbReference>
<feature type="region of interest" description="Disordered" evidence="1">
    <location>
        <begin position="142"/>
        <end position="169"/>
    </location>
</feature>
<dbReference type="EMBL" id="JBBUKT010000007">
    <property type="protein sequence ID" value="MEK7952322.1"/>
    <property type="molecule type" value="Genomic_DNA"/>
</dbReference>
<evidence type="ECO:0000256" key="2">
    <source>
        <dbReference type="SAM" id="SignalP"/>
    </source>
</evidence>
<name>A0ABU9AZ90_9BACT</name>
<evidence type="ECO:0000313" key="4">
    <source>
        <dbReference type="Proteomes" id="UP001371305"/>
    </source>
</evidence>
<organism evidence="3 4">
    <name type="scientific">Luteolibacter soli</name>
    <dbReference type="NCBI Taxonomy" id="3135280"/>
    <lineage>
        <taxon>Bacteria</taxon>
        <taxon>Pseudomonadati</taxon>
        <taxon>Verrucomicrobiota</taxon>
        <taxon>Verrucomicrobiia</taxon>
        <taxon>Verrucomicrobiales</taxon>
        <taxon>Verrucomicrobiaceae</taxon>
        <taxon>Luteolibacter</taxon>
    </lineage>
</organism>
<dbReference type="RefSeq" id="WP_341406080.1">
    <property type="nucleotide sequence ID" value="NZ_JBBUKT010000007.1"/>
</dbReference>
<feature type="region of interest" description="Disordered" evidence="1">
    <location>
        <begin position="217"/>
        <end position="240"/>
    </location>
</feature>
<feature type="compositionally biased region" description="Basic and acidic residues" evidence="1">
    <location>
        <begin position="142"/>
        <end position="153"/>
    </location>
</feature>
<evidence type="ECO:0000256" key="1">
    <source>
        <dbReference type="SAM" id="MobiDB-lite"/>
    </source>
</evidence>
<feature type="chain" id="PRO_5046198640" evidence="2">
    <location>
        <begin position="29"/>
        <end position="369"/>
    </location>
</feature>
<keyword evidence="2" id="KW-0732">Signal</keyword>
<dbReference type="Gene3D" id="1.50.10.20">
    <property type="match status" value="2"/>
</dbReference>
<protein>
    <submittedName>
        <fullName evidence="3">Prenyltransferase/squalene oxidase repeat-containing protein</fullName>
    </submittedName>
</protein>
<dbReference type="CDD" id="cd00688">
    <property type="entry name" value="ISOPREN_C2_like"/>
    <property type="match status" value="1"/>
</dbReference>
<feature type="signal peptide" evidence="2">
    <location>
        <begin position="1"/>
        <end position="28"/>
    </location>
</feature>
<dbReference type="Proteomes" id="UP001371305">
    <property type="component" value="Unassembled WGS sequence"/>
</dbReference>
<proteinExistence type="predicted"/>
<keyword evidence="4" id="KW-1185">Reference proteome</keyword>
<sequence>MMKSRRLSWVGRPLAAAVVVFMGSPAIAAPDAKAVAAIDRGLEYLGKEQKENGCWSTAEFPGMTALALQGFLLAPEAAKDHPETVKKGLGFLRASAKPDGGIYDKGMANYNTSIALSTLLHADDDADLARIEAARKFLVGAQKHEPDKDKKANDGGFGYEPEGRRSRPDLDNTVFAVESLALYRDKHKGEEPIGKEDLDWQAAIDFVSRCQNLTETNSATWASDEPAEKGGFTYTPDGSGENGSHSYGTMTYSGLLSLIHAKVGADDKRVKAAIDWLSRRYSVEENPGQGKQGLYYYYFVMAKTLTTAKIDKLKAGEKEVDWRTELAAKLISLQRADGSWANENGRWMEQDPVLATSYAVIALSMLAKE</sequence>